<dbReference type="PANTHER" id="PTHR21521">
    <property type="entry name" value="AMUN, ISOFORM A"/>
    <property type="match status" value="1"/>
</dbReference>
<proteinExistence type="predicted"/>
<comment type="caution">
    <text evidence="2">The sequence shown here is derived from an EMBL/GenBank/DDBJ whole genome shotgun (WGS) entry which is preliminary data.</text>
</comment>
<dbReference type="InterPro" id="IPR011257">
    <property type="entry name" value="DNA_glycosylase"/>
</dbReference>
<evidence type="ECO:0000256" key="1">
    <source>
        <dbReference type="SAM" id="MobiDB-lite"/>
    </source>
</evidence>
<feature type="region of interest" description="Disordered" evidence="1">
    <location>
        <begin position="202"/>
        <end position="238"/>
    </location>
</feature>
<dbReference type="GO" id="GO:0003824">
    <property type="term" value="F:catalytic activity"/>
    <property type="evidence" value="ECO:0007669"/>
    <property type="project" value="InterPro"/>
</dbReference>
<name>A0AAE0TNJ9_9PEZI</name>
<dbReference type="AlphaFoldDB" id="A0AAE0TNJ9"/>
<accession>A0AAE0TNJ9</accession>
<feature type="compositionally biased region" description="Basic residues" evidence="1">
    <location>
        <begin position="227"/>
        <end position="238"/>
    </location>
</feature>
<evidence type="ECO:0000313" key="2">
    <source>
        <dbReference type="EMBL" id="KAK3670532.1"/>
    </source>
</evidence>
<gene>
    <name evidence="2" type="ORF">LTR78_009636</name>
</gene>
<dbReference type="SUPFAM" id="SSF48150">
    <property type="entry name" value="DNA-glycosylase"/>
    <property type="match status" value="1"/>
</dbReference>
<evidence type="ECO:0000313" key="3">
    <source>
        <dbReference type="Proteomes" id="UP001274830"/>
    </source>
</evidence>
<dbReference type="GO" id="GO:0006281">
    <property type="term" value="P:DNA repair"/>
    <property type="evidence" value="ECO:0007669"/>
    <property type="project" value="InterPro"/>
</dbReference>
<dbReference type="EMBL" id="JAUTXT010000055">
    <property type="protein sequence ID" value="KAK3670532.1"/>
    <property type="molecule type" value="Genomic_DNA"/>
</dbReference>
<keyword evidence="3" id="KW-1185">Reference proteome</keyword>
<protein>
    <submittedName>
        <fullName evidence="2">Uncharacterized protein</fullName>
    </submittedName>
</protein>
<organism evidence="2 3">
    <name type="scientific">Recurvomyces mirabilis</name>
    <dbReference type="NCBI Taxonomy" id="574656"/>
    <lineage>
        <taxon>Eukaryota</taxon>
        <taxon>Fungi</taxon>
        <taxon>Dikarya</taxon>
        <taxon>Ascomycota</taxon>
        <taxon>Pezizomycotina</taxon>
        <taxon>Dothideomycetes</taxon>
        <taxon>Dothideomycetidae</taxon>
        <taxon>Mycosphaerellales</taxon>
        <taxon>Teratosphaeriaceae</taxon>
        <taxon>Recurvomyces</taxon>
    </lineage>
</organism>
<dbReference type="Proteomes" id="UP001274830">
    <property type="component" value="Unassembled WGS sequence"/>
</dbReference>
<dbReference type="PANTHER" id="PTHR21521:SF0">
    <property type="entry name" value="AMUN, ISOFORM A"/>
    <property type="match status" value="1"/>
</dbReference>
<reference evidence="2" key="1">
    <citation type="submission" date="2023-07" db="EMBL/GenBank/DDBJ databases">
        <title>Black Yeasts Isolated from many extreme environments.</title>
        <authorList>
            <person name="Coleine C."/>
            <person name="Stajich J.E."/>
            <person name="Selbmann L."/>
        </authorList>
    </citation>
    <scope>NUCLEOTIDE SEQUENCE</scope>
    <source>
        <strain evidence="2">CCFEE 5485</strain>
    </source>
</reference>
<sequence length="238" mass="27368">MDPKHAFNEIELDTFNGLLTRYPGVVPSGLADLDQERLHTVPDTLHARVDRGLKKHELVTLMDWKLSHGKFRPSLKKLINENDEEQVLKTTSHAFELYEQEPDDIKNVMSQLCQLRGVGPATASLILSVQNETDIPFFSDELFRWAFWNKSGWEQKIKYTAKEYIELYTRVQEFRKRLDVPALSVEKVAYVLGKTAVEPTTVAKPTKRTASDVQVDDATNEPDKLSSRSRKLRKRNVK</sequence>